<organism evidence="2 3">
    <name type="scientific">Methylocystis parvus</name>
    <dbReference type="NCBI Taxonomy" id="134"/>
    <lineage>
        <taxon>Bacteria</taxon>
        <taxon>Pseudomonadati</taxon>
        <taxon>Pseudomonadota</taxon>
        <taxon>Alphaproteobacteria</taxon>
        <taxon>Hyphomicrobiales</taxon>
        <taxon>Methylocystaceae</taxon>
        <taxon>Methylocystis</taxon>
    </lineage>
</organism>
<feature type="signal peptide" evidence="1">
    <location>
        <begin position="1"/>
        <end position="29"/>
    </location>
</feature>
<keyword evidence="1" id="KW-0732">Signal</keyword>
<evidence type="ECO:0000313" key="2">
    <source>
        <dbReference type="EMBL" id="QGM96925.1"/>
    </source>
</evidence>
<protein>
    <submittedName>
        <fullName evidence="2">Uncharacterized protein</fullName>
    </submittedName>
</protein>
<evidence type="ECO:0000256" key="1">
    <source>
        <dbReference type="SAM" id="SignalP"/>
    </source>
</evidence>
<sequence>MDRKPFTDAFLRSFGAACGVLPLLTPALAAEPKAYLQSNISTATIVEAPIGYSVEVTILASDFEEMFFKTAAERRGVDLSGPGILEVEIGRYFAKRIAMRDREGNPCASEVERAGEDAANDEGVRVSLTFRCASRDTLYDASKFLASQGARAWQVVTIINGGAHRQIMVNAESPPAPVSAPQ</sequence>
<dbReference type="Proteomes" id="UP000422569">
    <property type="component" value="Chromosome"/>
</dbReference>
<name>A0A6B8M3K1_9HYPH</name>
<proteinExistence type="predicted"/>
<dbReference type="AlphaFoldDB" id="A0A6B8M3K1"/>
<evidence type="ECO:0000313" key="3">
    <source>
        <dbReference type="Proteomes" id="UP000422569"/>
    </source>
</evidence>
<dbReference type="RefSeq" id="WP_016921706.1">
    <property type="nucleotide sequence ID" value="NZ_CP044331.1"/>
</dbReference>
<keyword evidence="3" id="KW-1185">Reference proteome</keyword>
<dbReference type="EMBL" id="CP044331">
    <property type="protein sequence ID" value="QGM96925.1"/>
    <property type="molecule type" value="Genomic_DNA"/>
</dbReference>
<dbReference type="KEGG" id="mpar:F7D14_05175"/>
<gene>
    <name evidence="2" type="ORF">F7D14_05175</name>
</gene>
<reference evidence="2 3" key="1">
    <citation type="submission" date="2019-09" db="EMBL/GenBank/DDBJ databases">
        <title>Isolation and complete genome sequencing of Methylocystis species.</title>
        <authorList>
            <person name="Rumah B.L."/>
            <person name="Stead C.E."/>
            <person name="Stevens B.C."/>
            <person name="Minton N.P."/>
            <person name="Grosse-Honebrink A."/>
            <person name="Zhang Y."/>
        </authorList>
    </citation>
    <scope>NUCLEOTIDE SEQUENCE [LARGE SCALE GENOMIC DNA]</scope>
    <source>
        <strain evidence="2 3">BRCS2</strain>
    </source>
</reference>
<accession>A0A6B8M3K1</accession>
<feature type="chain" id="PRO_5025682270" evidence="1">
    <location>
        <begin position="30"/>
        <end position="182"/>
    </location>
</feature>